<reference evidence="3" key="1">
    <citation type="journal article" date="2019" name="Int. J. Syst. Evol. Microbiol.">
        <title>The Global Catalogue of Microorganisms (GCM) 10K type strain sequencing project: providing services to taxonomists for standard genome sequencing and annotation.</title>
        <authorList>
            <consortium name="The Broad Institute Genomics Platform"/>
            <consortium name="The Broad Institute Genome Sequencing Center for Infectious Disease"/>
            <person name="Wu L."/>
            <person name="Ma J."/>
        </authorList>
    </citation>
    <scope>NUCLEOTIDE SEQUENCE [LARGE SCALE GENOMIC DNA]</scope>
    <source>
        <strain evidence="3">CCM 7950</strain>
    </source>
</reference>
<keyword evidence="1" id="KW-0812">Transmembrane</keyword>
<keyword evidence="1" id="KW-1133">Transmembrane helix</keyword>
<organism evidence="2 3">
    <name type="scientific">Pasteurella oralis</name>
    <dbReference type="NCBI Taxonomy" id="1071947"/>
    <lineage>
        <taxon>Bacteria</taxon>
        <taxon>Pseudomonadati</taxon>
        <taxon>Pseudomonadota</taxon>
        <taxon>Gammaproteobacteria</taxon>
        <taxon>Pasteurellales</taxon>
        <taxon>Pasteurellaceae</taxon>
        <taxon>Pasteurella</taxon>
    </lineage>
</organism>
<accession>A0ABW4NWL2</accession>
<feature type="transmembrane region" description="Helical" evidence="1">
    <location>
        <begin position="63"/>
        <end position="85"/>
    </location>
</feature>
<name>A0ABW4NWL2_9PAST</name>
<evidence type="ECO:0000313" key="3">
    <source>
        <dbReference type="Proteomes" id="UP001597420"/>
    </source>
</evidence>
<sequence>MFIYFAVANVTAYFLMYKDKQHAIKQQWRIAEYLFWLLCLVGGFIGVHLGIQHFQHKTTQLAFKSAVCFAGILWIVLVPLSFLILNH</sequence>
<keyword evidence="1" id="KW-0472">Membrane</keyword>
<dbReference type="EMBL" id="JBHUFP010000004">
    <property type="protein sequence ID" value="MFD1805482.1"/>
    <property type="molecule type" value="Genomic_DNA"/>
</dbReference>
<keyword evidence="3" id="KW-1185">Reference proteome</keyword>
<dbReference type="RefSeq" id="WP_379096302.1">
    <property type="nucleotide sequence ID" value="NZ_JBHUFP010000004.1"/>
</dbReference>
<gene>
    <name evidence="2" type="ORF">ACFSAV_03695</name>
</gene>
<dbReference type="Pfam" id="PF06961">
    <property type="entry name" value="DUF1294"/>
    <property type="match status" value="1"/>
</dbReference>
<evidence type="ECO:0000256" key="1">
    <source>
        <dbReference type="SAM" id="Phobius"/>
    </source>
</evidence>
<evidence type="ECO:0000313" key="2">
    <source>
        <dbReference type="EMBL" id="MFD1805482.1"/>
    </source>
</evidence>
<feature type="transmembrane region" description="Helical" evidence="1">
    <location>
        <begin position="33"/>
        <end position="51"/>
    </location>
</feature>
<proteinExistence type="predicted"/>
<dbReference type="Proteomes" id="UP001597420">
    <property type="component" value="Unassembled WGS sequence"/>
</dbReference>
<dbReference type="InterPro" id="IPR010718">
    <property type="entry name" value="DUF1294"/>
</dbReference>
<protein>
    <submittedName>
        <fullName evidence="2">DUF1294 domain-containing protein</fullName>
    </submittedName>
</protein>
<comment type="caution">
    <text evidence="2">The sequence shown here is derived from an EMBL/GenBank/DDBJ whole genome shotgun (WGS) entry which is preliminary data.</text>
</comment>